<proteinExistence type="predicted"/>
<dbReference type="EMBL" id="MK994515">
    <property type="protein sequence ID" value="QDB71205.1"/>
    <property type="molecule type" value="Genomic_DNA"/>
</dbReference>
<feature type="compositionally biased region" description="Polar residues" evidence="1">
    <location>
        <begin position="342"/>
        <end position="358"/>
    </location>
</feature>
<sequence>MAQVNSDVISDSDWIRQGLLLPEGAIEEDDMYYRTFTSAYYKYTDTTMGGNFAINAPPQYCNHGDPILKRYVDIGEGMGHFYSENIDDNAVLLHMRFGIPIFNSLSSFFSNFYSSDDSRLVRTGRGQSIGTLIGKALGWAFSVRFVPYILTFSALKWFSGTVSTKFYYLKPEMGLYWKYVNDFANTIGTNLDMVAQPADAWLQLANTADLNGTAGMATDPGTSSLEAAAKNAFQVGARERQAYDAMIPPVYRSEGLTGIDVYAVASRAQAYADAWHNAVNQIAANNQSNGNGVVGAIYNWMTFGGASATLGRARRKEYATTEDFLDAYFKESDGQLRPVVTVSTGGASGDTTANTAAPTSAGEATIDTTAPVTATDENGNPVNDPGMMESLGNSIEAAYESVKDYFSSDTLERAWATFKAAQHDGTQWVSFRIDGRQSANESFSNSVRASDLESAINSTSERARSMRFKFADGNFSDIPGIGMIMDTMKDIVSGVADSLHISGLGVLAGNAFADIPKHYDTSSATFNQMSITIPLRAWCADNVVRFQNEILPLVMLLCGVLPRATGAATYGQPFIGEFYCQGRCSIPLGMITAVDITRATSNMPWTQNGEYLGVDVRLTITDLSSVMSMPMNEAFGLRSFDPTNWSRMLFPQDSSYGSYTSVLSSLDLQTQVYMLSRFKRNWNRNLAAFDKFFSYSNVVNTIFSGNRVGSLLSALSRTDRGL</sequence>
<evidence type="ECO:0000256" key="1">
    <source>
        <dbReference type="SAM" id="MobiDB-lite"/>
    </source>
</evidence>
<dbReference type="Proteomes" id="UP000319063">
    <property type="component" value="Segment"/>
</dbReference>
<gene>
    <name evidence="2" type="ORF">CPT_Moabite_175</name>
</gene>
<evidence type="ECO:0000313" key="3">
    <source>
        <dbReference type="Proteomes" id="UP000319063"/>
    </source>
</evidence>
<feature type="compositionally biased region" description="Polar residues" evidence="1">
    <location>
        <begin position="366"/>
        <end position="381"/>
    </location>
</feature>
<keyword evidence="3" id="KW-1185">Reference proteome</keyword>
<protein>
    <submittedName>
        <fullName evidence="2">Virion-associated protein</fullName>
    </submittedName>
</protein>
<feature type="region of interest" description="Disordered" evidence="1">
    <location>
        <begin position="342"/>
        <end position="385"/>
    </location>
</feature>
<reference evidence="3" key="1">
    <citation type="submission" date="2019-05" db="EMBL/GenBank/DDBJ databases">
        <title>Complete Genome Sequence of Serratia marcescens Myophage Moabite.</title>
        <authorList>
            <person name="Price L."/>
            <person name="Rohren M."/>
            <person name="Newkirk H."/>
            <person name="Liu M."/>
            <person name="Ramsey J."/>
        </authorList>
    </citation>
    <scope>NUCLEOTIDE SEQUENCE [LARGE SCALE GENOMIC DNA]</scope>
</reference>
<evidence type="ECO:0000313" key="2">
    <source>
        <dbReference type="EMBL" id="QDB71205.1"/>
    </source>
</evidence>
<accession>A0A4Y5TP94</accession>
<organism evidence="2 3">
    <name type="scientific">Serratia phage Moabite</name>
    <dbReference type="NCBI Taxonomy" id="2587814"/>
    <lineage>
        <taxon>Viruses</taxon>
        <taxon>Duplodnaviria</taxon>
        <taxon>Heunggongvirae</taxon>
        <taxon>Uroviricota</taxon>
        <taxon>Caudoviricetes</taxon>
        <taxon>Chimalliviridae</taxon>
        <taxon>Moabitevirus</taxon>
        <taxon>Moabitevirus moabite</taxon>
    </lineage>
</organism>
<name>A0A4Y5TP94_9CAUD</name>